<evidence type="ECO:0000313" key="3">
    <source>
        <dbReference type="Proteomes" id="UP000438182"/>
    </source>
</evidence>
<keyword evidence="1" id="KW-1133">Transmembrane helix</keyword>
<protein>
    <recommendedName>
        <fullName evidence="4">DUF998 domain-containing protein</fullName>
    </recommendedName>
</protein>
<sequence>MRNLPSRTWSVALALLAGLWSLVLLPLMHLEFSGSGMPGWATDVLDLAPYDALVTATADLDGYFLYGSLAAVSFALLWFATGPVLARLGWSGRVLGALLLAGAPVTVLSYVSWPEDAPLHPIWGAEGLLLIVIGAWGFIIAAVAPRERVPLWERLVVGLTLVVAALATVLLGYWPHGTLVGLSVEFAALAAWAPRADAPDFDDADRAG</sequence>
<feature type="transmembrane region" description="Helical" evidence="1">
    <location>
        <begin position="123"/>
        <end position="143"/>
    </location>
</feature>
<keyword evidence="3" id="KW-1185">Reference proteome</keyword>
<accession>A0A6I4NZ41</accession>
<keyword evidence="1" id="KW-0472">Membrane</keyword>
<feature type="transmembrane region" description="Helical" evidence="1">
    <location>
        <begin position="155"/>
        <end position="174"/>
    </location>
</feature>
<dbReference type="EMBL" id="WSTA01000001">
    <property type="protein sequence ID" value="MWB97019.1"/>
    <property type="molecule type" value="Genomic_DNA"/>
</dbReference>
<feature type="transmembrane region" description="Helical" evidence="1">
    <location>
        <begin position="65"/>
        <end position="86"/>
    </location>
</feature>
<keyword evidence="1" id="KW-0812">Transmembrane</keyword>
<gene>
    <name evidence="2" type="ORF">GB864_00380</name>
</gene>
<feature type="transmembrane region" description="Helical" evidence="1">
    <location>
        <begin position="93"/>
        <end position="111"/>
    </location>
</feature>
<proteinExistence type="predicted"/>
<evidence type="ECO:0008006" key="4">
    <source>
        <dbReference type="Google" id="ProtNLM"/>
    </source>
</evidence>
<dbReference type="RefSeq" id="WP_160422292.1">
    <property type="nucleotide sequence ID" value="NZ_WSTA01000001.1"/>
</dbReference>
<evidence type="ECO:0000256" key="1">
    <source>
        <dbReference type="SAM" id="Phobius"/>
    </source>
</evidence>
<name>A0A6I4NZ41_9MICO</name>
<dbReference type="Proteomes" id="UP000438182">
    <property type="component" value="Unassembled WGS sequence"/>
</dbReference>
<comment type="caution">
    <text evidence="2">The sequence shown here is derived from an EMBL/GenBank/DDBJ whole genome shotgun (WGS) entry which is preliminary data.</text>
</comment>
<organism evidence="2 3">
    <name type="scientific">Agromyces seonyuensis</name>
    <dbReference type="NCBI Taxonomy" id="2662446"/>
    <lineage>
        <taxon>Bacteria</taxon>
        <taxon>Bacillati</taxon>
        <taxon>Actinomycetota</taxon>
        <taxon>Actinomycetes</taxon>
        <taxon>Micrococcales</taxon>
        <taxon>Microbacteriaceae</taxon>
        <taxon>Agromyces</taxon>
    </lineage>
</organism>
<evidence type="ECO:0000313" key="2">
    <source>
        <dbReference type="EMBL" id="MWB97019.1"/>
    </source>
</evidence>
<dbReference type="AlphaFoldDB" id="A0A6I4NZ41"/>
<reference evidence="2 3" key="1">
    <citation type="submission" date="2019-12" db="EMBL/GenBank/DDBJ databases">
        <authorList>
            <person name="Kim Y.S."/>
        </authorList>
    </citation>
    <scope>NUCLEOTIDE SEQUENCE [LARGE SCALE GENOMIC DNA]</scope>
    <source>
        <strain evidence="2 3">MMS17-SY077</strain>
    </source>
</reference>